<dbReference type="InterPro" id="IPR050790">
    <property type="entry name" value="ExbB/TolQ_transport"/>
</dbReference>
<evidence type="ECO:0000256" key="4">
    <source>
        <dbReference type="ARBA" id="ARBA00022989"/>
    </source>
</evidence>
<dbReference type="GO" id="GO:0005886">
    <property type="term" value="C:plasma membrane"/>
    <property type="evidence" value="ECO:0007669"/>
    <property type="project" value="UniProtKB-SubCell"/>
</dbReference>
<dbReference type="GO" id="GO:0017038">
    <property type="term" value="P:protein import"/>
    <property type="evidence" value="ECO:0007669"/>
    <property type="project" value="TreeGrafter"/>
</dbReference>
<dbReference type="Pfam" id="PF01618">
    <property type="entry name" value="MotA_ExbB"/>
    <property type="match status" value="1"/>
</dbReference>
<keyword evidence="4 7" id="KW-1133">Transmembrane helix</keyword>
<dbReference type="InterPro" id="IPR002898">
    <property type="entry name" value="MotA_ExbB_proton_chnl"/>
</dbReference>
<feature type="transmembrane region" description="Helical" evidence="7">
    <location>
        <begin position="189"/>
        <end position="210"/>
    </location>
</feature>
<name>A0AAP2DFF3_9BACT</name>
<evidence type="ECO:0000256" key="6">
    <source>
        <dbReference type="RuleBase" id="RU004057"/>
    </source>
</evidence>
<evidence type="ECO:0000259" key="8">
    <source>
        <dbReference type="Pfam" id="PF01618"/>
    </source>
</evidence>
<feature type="transmembrane region" description="Helical" evidence="7">
    <location>
        <begin position="39"/>
        <end position="62"/>
    </location>
</feature>
<dbReference type="EMBL" id="JAHESC010000046">
    <property type="protein sequence ID" value="MBT1689725.1"/>
    <property type="molecule type" value="Genomic_DNA"/>
</dbReference>
<keyword evidence="3 7" id="KW-0812">Transmembrane</keyword>
<evidence type="ECO:0000256" key="3">
    <source>
        <dbReference type="ARBA" id="ARBA00022692"/>
    </source>
</evidence>
<dbReference type="PANTHER" id="PTHR30625">
    <property type="entry name" value="PROTEIN TOLQ"/>
    <property type="match status" value="1"/>
</dbReference>
<proteinExistence type="inferred from homology"/>
<dbReference type="AlphaFoldDB" id="A0AAP2DFF3"/>
<feature type="domain" description="MotA/TolQ/ExbB proton channel" evidence="8">
    <location>
        <begin position="105"/>
        <end position="222"/>
    </location>
</feature>
<dbReference type="PANTHER" id="PTHR30625:SF17">
    <property type="entry name" value="TOLQ-RELATED"/>
    <property type="match status" value="1"/>
</dbReference>
<keyword evidence="6" id="KW-0813">Transport</keyword>
<organism evidence="9 10">
    <name type="scientific">Dawidia soli</name>
    <dbReference type="NCBI Taxonomy" id="2782352"/>
    <lineage>
        <taxon>Bacteria</taxon>
        <taxon>Pseudomonadati</taxon>
        <taxon>Bacteroidota</taxon>
        <taxon>Cytophagia</taxon>
        <taxon>Cytophagales</taxon>
        <taxon>Chryseotaleaceae</taxon>
        <taxon>Dawidia</taxon>
    </lineage>
</organism>
<evidence type="ECO:0000256" key="1">
    <source>
        <dbReference type="ARBA" id="ARBA00004651"/>
    </source>
</evidence>
<keyword evidence="2" id="KW-1003">Cell membrane</keyword>
<reference evidence="9 10" key="1">
    <citation type="submission" date="2021-05" db="EMBL/GenBank/DDBJ databases">
        <title>A Polyphasic approach of four new species of the genus Ohtaekwangia: Ohtaekwangia histidinii sp. nov., Ohtaekwangia cretensis sp. nov., Ohtaekwangia indiensis sp. nov., Ohtaekwangia reichenbachii sp. nov. from diverse environment.</title>
        <authorList>
            <person name="Octaviana S."/>
        </authorList>
    </citation>
    <scope>NUCLEOTIDE SEQUENCE [LARGE SCALE GENOMIC DNA]</scope>
    <source>
        <strain evidence="9 10">PWU37</strain>
    </source>
</reference>
<keyword evidence="6" id="KW-0653">Protein transport</keyword>
<protein>
    <submittedName>
        <fullName evidence="9">MotA/TolQ/ExbB proton channel family protein</fullName>
    </submittedName>
</protein>
<dbReference type="RefSeq" id="WP_254092947.1">
    <property type="nucleotide sequence ID" value="NZ_JAHESC010000046.1"/>
</dbReference>
<feature type="transmembrane region" description="Helical" evidence="7">
    <location>
        <begin position="144"/>
        <end position="169"/>
    </location>
</feature>
<comment type="similarity">
    <text evidence="6">Belongs to the exbB/tolQ family.</text>
</comment>
<gene>
    <name evidence="9" type="ORF">KK078_24400</name>
</gene>
<sequence length="237" mass="26141">MLTTIFSILLQITTPTSTPTDAPVETLPAPTESLSLFDMVMKGGVIMIPIAILGFIATYFFIERWLYLRQVTKEKKEFLSSIKQYLKSGDIKNARMYATQDGSATGKIILVGLEHIGKPMKELESLMESAANIEVAEMERNMGYLGIIAGVAPMLGFIGTIGGIIRIFYDISQTDNITIGIIAGGLYEKMITSGAGLFVGVISYCAYHILQQRVNVFTLKMQKDVFDFMRSILTPQA</sequence>
<evidence type="ECO:0000256" key="5">
    <source>
        <dbReference type="ARBA" id="ARBA00023136"/>
    </source>
</evidence>
<comment type="subcellular location">
    <subcellularLocation>
        <location evidence="1">Cell membrane</location>
        <topology evidence="1">Multi-pass membrane protein</topology>
    </subcellularLocation>
    <subcellularLocation>
        <location evidence="6">Membrane</location>
        <topology evidence="6">Multi-pass membrane protein</topology>
    </subcellularLocation>
</comment>
<evidence type="ECO:0000256" key="7">
    <source>
        <dbReference type="SAM" id="Phobius"/>
    </source>
</evidence>
<keyword evidence="5 7" id="KW-0472">Membrane</keyword>
<evidence type="ECO:0000313" key="9">
    <source>
        <dbReference type="EMBL" id="MBT1689725.1"/>
    </source>
</evidence>
<evidence type="ECO:0000313" key="10">
    <source>
        <dbReference type="Proteomes" id="UP001319180"/>
    </source>
</evidence>
<keyword evidence="10" id="KW-1185">Reference proteome</keyword>
<dbReference type="Proteomes" id="UP001319180">
    <property type="component" value="Unassembled WGS sequence"/>
</dbReference>
<evidence type="ECO:0000256" key="2">
    <source>
        <dbReference type="ARBA" id="ARBA00022475"/>
    </source>
</evidence>
<comment type="caution">
    <text evidence="9">The sequence shown here is derived from an EMBL/GenBank/DDBJ whole genome shotgun (WGS) entry which is preliminary data.</text>
</comment>
<accession>A0AAP2DFF3</accession>